<feature type="compositionally biased region" description="Low complexity" evidence="1">
    <location>
        <begin position="13"/>
        <end position="33"/>
    </location>
</feature>
<name>A0A515EL92_9BURK</name>
<protein>
    <recommendedName>
        <fullName evidence="2">Flagellar hook-associated protein 2 C-terminal domain-containing protein</fullName>
    </recommendedName>
</protein>
<feature type="domain" description="Flagellar hook-associated protein 2 C-terminal" evidence="2">
    <location>
        <begin position="133"/>
        <end position="226"/>
    </location>
</feature>
<reference evidence="4" key="1">
    <citation type="submission" date="2019-02" db="EMBL/GenBank/DDBJ databases">
        <title>Complete genome sequence of Rhodoferax sp. Gr-4.</title>
        <authorList>
            <person name="Jin L."/>
        </authorList>
    </citation>
    <scope>NUCLEOTIDE SEQUENCE [LARGE SCALE GENOMIC DNA]</scope>
    <source>
        <strain evidence="4">Gr-4</strain>
    </source>
</reference>
<dbReference type="GO" id="GO:0009288">
    <property type="term" value="C:bacterial-type flagellum"/>
    <property type="evidence" value="ECO:0007669"/>
    <property type="project" value="InterPro"/>
</dbReference>
<dbReference type="AlphaFoldDB" id="A0A515EL92"/>
<dbReference type="KEGG" id="rhg:EXZ61_04155"/>
<evidence type="ECO:0000256" key="1">
    <source>
        <dbReference type="SAM" id="MobiDB-lite"/>
    </source>
</evidence>
<dbReference type="GO" id="GO:0007155">
    <property type="term" value="P:cell adhesion"/>
    <property type="evidence" value="ECO:0007669"/>
    <property type="project" value="InterPro"/>
</dbReference>
<dbReference type="InterPro" id="IPR010809">
    <property type="entry name" value="FliD_C"/>
</dbReference>
<dbReference type="Pfam" id="PF07195">
    <property type="entry name" value="FliD_C"/>
    <property type="match status" value="1"/>
</dbReference>
<reference evidence="4" key="2">
    <citation type="journal article" date="2020" name="Int. J. Syst. Evol. Microbiol.">
        <title>Genomic insights into a novel species Rhodoferax aquaticus sp. nov., isolated from freshwater.</title>
        <authorList>
            <person name="Li T."/>
            <person name="Zhuo Y."/>
            <person name="Jin C.Z."/>
            <person name="Wu X."/>
            <person name="Ko S.R."/>
            <person name="Jin F.J."/>
            <person name="Ahn C.Y."/>
            <person name="Oh H.M."/>
            <person name="Lee H.G."/>
            <person name="Jin L."/>
        </authorList>
    </citation>
    <scope>NUCLEOTIDE SEQUENCE [LARGE SCALE GENOMIC DNA]</scope>
    <source>
        <strain evidence="4">Gr-4</strain>
    </source>
</reference>
<evidence type="ECO:0000313" key="4">
    <source>
        <dbReference type="Proteomes" id="UP000317365"/>
    </source>
</evidence>
<dbReference type="Proteomes" id="UP000317365">
    <property type="component" value="Chromosome"/>
</dbReference>
<proteinExistence type="predicted"/>
<dbReference type="EMBL" id="CP036282">
    <property type="protein sequence ID" value="QDL53433.1"/>
    <property type="molecule type" value="Genomic_DNA"/>
</dbReference>
<accession>A0A515EL92</accession>
<evidence type="ECO:0000313" key="3">
    <source>
        <dbReference type="EMBL" id="QDL53433.1"/>
    </source>
</evidence>
<keyword evidence="4" id="KW-1185">Reference proteome</keyword>
<dbReference type="RefSeq" id="WP_142809312.1">
    <property type="nucleotide sequence ID" value="NZ_CP036282.1"/>
</dbReference>
<sequence>MNISDVLSSHASSLNKSSTSGAKASSAVAGNSNPLQRAGSRLQAQIDSTSAQLSSFGRLKSSVSDTQLAAKALAGLPSTASDVELKAAVAKLAAAYNASLGAARTTADKAGMTSEARGALNVGMDLRRAIKTDTATADAMRGMGFVLKSDGTVTVDDKKLDAALKANPAKVRAAMSKVGGQINTVATKELAKDGTMAGSLDSLTRRAGTLQTQATAMSKVMAYMANQA</sequence>
<gene>
    <name evidence="3" type="ORF">EXZ61_04155</name>
</gene>
<organism evidence="3 4">
    <name type="scientific">Rhodoferax aquaticus</name>
    <dbReference type="NCBI Taxonomy" id="2527691"/>
    <lineage>
        <taxon>Bacteria</taxon>
        <taxon>Pseudomonadati</taxon>
        <taxon>Pseudomonadota</taxon>
        <taxon>Betaproteobacteria</taxon>
        <taxon>Burkholderiales</taxon>
        <taxon>Comamonadaceae</taxon>
        <taxon>Rhodoferax</taxon>
    </lineage>
</organism>
<evidence type="ECO:0000259" key="2">
    <source>
        <dbReference type="Pfam" id="PF07195"/>
    </source>
</evidence>
<feature type="region of interest" description="Disordered" evidence="1">
    <location>
        <begin position="13"/>
        <end position="42"/>
    </location>
</feature>